<organism evidence="1 2">
    <name type="scientific">Dolichospermum flos-aquae UHCC 0037</name>
    <dbReference type="NCBI Taxonomy" id="2590026"/>
    <lineage>
        <taxon>Bacteria</taxon>
        <taxon>Bacillati</taxon>
        <taxon>Cyanobacteriota</taxon>
        <taxon>Cyanophyceae</taxon>
        <taxon>Nostocales</taxon>
        <taxon>Aphanizomenonaceae</taxon>
        <taxon>Dolichospermum</taxon>
    </lineage>
</organism>
<dbReference type="EMBL" id="VILF01000001">
    <property type="protein sequence ID" value="MTJ42049.1"/>
    <property type="molecule type" value="Genomic_DNA"/>
</dbReference>
<accession>A0ACC7S2K3</accession>
<reference evidence="2" key="1">
    <citation type="journal article" date="2020" name="Toxins">
        <title>Phylogenomic Analysis of Secondary Metabolism in the Toxic Cyanobacterial Genera Anabaena, Dolichospermum and Aphanizomenon.</title>
        <authorList>
            <person name="Oesterholm J."/>
            <person name="Popin R.V."/>
            <person name="Fewer D.P."/>
            <person name="Sivonen K."/>
        </authorList>
    </citation>
    <scope>NUCLEOTIDE SEQUENCE [LARGE SCALE GENOMIC DNA]</scope>
    <source>
        <strain evidence="2">UHCC 0037</strain>
    </source>
</reference>
<protein>
    <submittedName>
        <fullName evidence="1">Calcium-binding protein</fullName>
    </submittedName>
</protein>
<evidence type="ECO:0000313" key="2">
    <source>
        <dbReference type="Proteomes" id="UP001517388"/>
    </source>
</evidence>
<sequence>MEKFNHKDELIPSKPEKPMDRSSHGQVTNDLLLASVFSPSERINGFEQNDLGDIWWQTFFGIPADKNPSQFDDNTDPNGAAGSSEKASLTRIGSIQFLAGAVAETDELPFTATAERTIKVAGGSVFFLPILNAVSPDVLRDAKGDPIRNSDGTLVGGIGTGGPTEGEVKIELDTLLAGIVDLSASIDGVKIPNLFEYRQQSDQPFSYTLPEDNISDIPGGGTFGGVLADGYWVGIGNLSPEDHVIKFGGSLEFDADNPGPDFVLDITYNISFDLNEIKGTNRKDTLFGTNEWDEIKGLNGNDYIVGREGNDALYGGNGRDTLIGVNPYACNPGLGEIDIFYGGKDQDTFVLGNSKQAYYQGKGLQDYALIKDFNTQDTIQLHGNRRSYELSETYSLGGKSGTSIFLKDTSELIGFVEGVTGLYLASNDFSFVCY</sequence>
<dbReference type="Proteomes" id="UP001517388">
    <property type="component" value="Unassembled WGS sequence"/>
</dbReference>
<evidence type="ECO:0000313" key="1">
    <source>
        <dbReference type="EMBL" id="MTJ42049.1"/>
    </source>
</evidence>
<proteinExistence type="predicted"/>
<name>A0ACC7S2K3_DOLFA</name>
<gene>
    <name evidence="1" type="ORF">FJR39_01895</name>
</gene>
<comment type="caution">
    <text evidence="1">The sequence shown here is derived from an EMBL/GenBank/DDBJ whole genome shotgun (WGS) entry which is preliminary data.</text>
</comment>
<keyword evidence="2" id="KW-1185">Reference proteome</keyword>